<dbReference type="GO" id="GO:0030313">
    <property type="term" value="C:cell envelope"/>
    <property type="evidence" value="ECO:0007669"/>
    <property type="project" value="UniProtKB-SubCell"/>
</dbReference>
<dbReference type="Pfam" id="PF09479">
    <property type="entry name" value="Flg_new"/>
    <property type="match status" value="3"/>
</dbReference>
<proteinExistence type="predicted"/>
<evidence type="ECO:0000313" key="3">
    <source>
        <dbReference type="EMBL" id="HIW02600.1"/>
    </source>
</evidence>
<accession>A0A9D1TR89</accession>
<reference evidence="3" key="1">
    <citation type="journal article" date="2021" name="PeerJ">
        <title>Extensive microbial diversity within the chicken gut microbiome revealed by metagenomics and culture.</title>
        <authorList>
            <person name="Gilroy R."/>
            <person name="Ravi A."/>
            <person name="Getino M."/>
            <person name="Pursley I."/>
            <person name="Horton D.L."/>
            <person name="Alikhan N.F."/>
            <person name="Baker D."/>
            <person name="Gharbi K."/>
            <person name="Hall N."/>
            <person name="Watson M."/>
            <person name="Adriaenssens E.M."/>
            <person name="Foster-Nyarko E."/>
            <person name="Jarju S."/>
            <person name="Secka A."/>
            <person name="Antonio M."/>
            <person name="Oren A."/>
            <person name="Chaudhuri R.R."/>
            <person name="La Ragione R."/>
            <person name="Hildebrand F."/>
            <person name="Pallen M.J."/>
        </authorList>
    </citation>
    <scope>NUCLEOTIDE SEQUENCE</scope>
    <source>
        <strain evidence="3">12435</strain>
    </source>
</reference>
<sequence length="475" mass="52043">MKKISVIVSVILCSVLLACFFAACGAPSAHKVTFDLNYDGAPAATVIEVEDNTFVTAPSAPERKNYEFLGWFSDKECTQAADLERSVTADMTVYAGWKLTSVSVTFDLNYEGGGTYGEVQSVSVGGTPVRPDNPTRNGFTFIDWYTVSDAAKQTEDTRYKFTPVSENSVFYAGWEELGEDTASVSLLWNYDGAPNNGIYSAQQVNIGSKLPVPSLTREADGDVSYIHTGWKDESGNEYEAGSEITVSGNITLSAVWTVKNTYEAEFTDMSMFQGAGWSWNRVGTGAIEYDRDNKLGTNAGYEAYVANMNQKRAFLYFEIKSDKAVSGLTLKLRLSLESYFPEMTLTPEIFAISTATSFNGERSYIDYEDIRLVGEVGVSVVEFKDCLVTAELSLAEGMNYIFVETAATFAEAGYPELAGNMGAMSAIAPVVDAMIIEYAEGSADLSWTPRVCNLWNYGYDAEEYPCSCDKHDNEA</sequence>
<feature type="chain" id="PRO_5039599834" evidence="2">
    <location>
        <begin position="26"/>
        <end position="475"/>
    </location>
</feature>
<evidence type="ECO:0000256" key="1">
    <source>
        <dbReference type="ARBA" id="ARBA00004196"/>
    </source>
</evidence>
<comment type="caution">
    <text evidence="3">The sequence shown here is derived from an EMBL/GenBank/DDBJ whole genome shotgun (WGS) entry which is preliminary data.</text>
</comment>
<gene>
    <name evidence="3" type="ORF">H9892_04605</name>
</gene>
<dbReference type="AlphaFoldDB" id="A0A9D1TR89"/>
<evidence type="ECO:0000313" key="4">
    <source>
        <dbReference type="Proteomes" id="UP000823990"/>
    </source>
</evidence>
<dbReference type="EMBL" id="DXHS01000071">
    <property type="protein sequence ID" value="HIW02600.1"/>
    <property type="molecule type" value="Genomic_DNA"/>
</dbReference>
<dbReference type="Proteomes" id="UP000823990">
    <property type="component" value="Unassembled WGS sequence"/>
</dbReference>
<dbReference type="InterPro" id="IPR042229">
    <property type="entry name" value="Listeria/Bacterioides_rpt_sf"/>
</dbReference>
<reference evidence="3" key="2">
    <citation type="submission" date="2021-04" db="EMBL/GenBank/DDBJ databases">
        <authorList>
            <person name="Gilroy R."/>
        </authorList>
    </citation>
    <scope>NUCLEOTIDE SEQUENCE</scope>
    <source>
        <strain evidence="3">12435</strain>
    </source>
</reference>
<organism evidence="3 4">
    <name type="scientific">Candidatus Protoclostridium stercorigallinarum</name>
    <dbReference type="NCBI Taxonomy" id="2838741"/>
    <lineage>
        <taxon>Bacteria</taxon>
        <taxon>Bacillati</taxon>
        <taxon>Bacillota</taxon>
        <taxon>Clostridia</taxon>
        <taxon>Candidatus Protoclostridium</taxon>
    </lineage>
</organism>
<dbReference type="PROSITE" id="PS51257">
    <property type="entry name" value="PROKAR_LIPOPROTEIN"/>
    <property type="match status" value="1"/>
</dbReference>
<name>A0A9D1TR89_9FIRM</name>
<evidence type="ECO:0000256" key="2">
    <source>
        <dbReference type="SAM" id="SignalP"/>
    </source>
</evidence>
<dbReference type="InterPro" id="IPR013378">
    <property type="entry name" value="InlB-like_B-rpt"/>
</dbReference>
<protein>
    <submittedName>
        <fullName evidence="3">InlB B-repeat-containing protein</fullName>
    </submittedName>
</protein>
<feature type="signal peptide" evidence="2">
    <location>
        <begin position="1"/>
        <end position="25"/>
    </location>
</feature>
<comment type="subcellular location">
    <subcellularLocation>
        <location evidence="1">Cell envelope</location>
    </subcellularLocation>
</comment>
<keyword evidence="2" id="KW-0732">Signal</keyword>
<dbReference type="Gene3D" id="2.60.40.4270">
    <property type="entry name" value="Listeria-Bacteroides repeat domain"/>
    <property type="match status" value="3"/>
</dbReference>